<dbReference type="HAMAP" id="MF_00283">
    <property type="entry name" value="Phe_tRNA_synth_beta1"/>
    <property type="match status" value="1"/>
</dbReference>
<feature type="domain" description="TRNA-binding" evidence="17">
    <location>
        <begin position="42"/>
        <end position="158"/>
    </location>
</feature>
<organism evidence="20 22">
    <name type="scientific">Ardenticatena maritima</name>
    <dbReference type="NCBI Taxonomy" id="872965"/>
    <lineage>
        <taxon>Bacteria</taxon>
        <taxon>Bacillati</taxon>
        <taxon>Chloroflexota</taxon>
        <taxon>Ardenticatenia</taxon>
        <taxon>Ardenticatenales</taxon>
        <taxon>Ardenticatenaceae</taxon>
        <taxon>Ardenticatena</taxon>
    </lineage>
</organism>
<evidence type="ECO:0000313" key="20">
    <source>
        <dbReference type="EMBL" id="GAP62032.1"/>
    </source>
</evidence>
<dbReference type="InterPro" id="IPR005146">
    <property type="entry name" value="B3/B4_tRNA-bd"/>
</dbReference>
<feature type="binding site" evidence="15">
    <location>
        <position position="484"/>
    </location>
    <ligand>
        <name>Mg(2+)</name>
        <dbReference type="ChEBI" id="CHEBI:18420"/>
        <note>shared with alpha subunit</note>
    </ligand>
</feature>
<evidence type="ECO:0000256" key="14">
    <source>
        <dbReference type="ARBA" id="ARBA00049255"/>
    </source>
</evidence>
<evidence type="ECO:0000256" key="13">
    <source>
        <dbReference type="ARBA" id="ARBA00023146"/>
    </source>
</evidence>
<dbReference type="SUPFAM" id="SSF55681">
    <property type="entry name" value="Class II aaRS and biotin synthetases"/>
    <property type="match status" value="1"/>
</dbReference>
<dbReference type="Pfam" id="PF03483">
    <property type="entry name" value="B3_4"/>
    <property type="match status" value="1"/>
</dbReference>
<comment type="catalytic activity">
    <reaction evidence="14 15">
        <text>tRNA(Phe) + L-phenylalanine + ATP = L-phenylalanyl-tRNA(Phe) + AMP + diphosphate + H(+)</text>
        <dbReference type="Rhea" id="RHEA:19413"/>
        <dbReference type="Rhea" id="RHEA-COMP:9668"/>
        <dbReference type="Rhea" id="RHEA-COMP:9699"/>
        <dbReference type="ChEBI" id="CHEBI:15378"/>
        <dbReference type="ChEBI" id="CHEBI:30616"/>
        <dbReference type="ChEBI" id="CHEBI:33019"/>
        <dbReference type="ChEBI" id="CHEBI:58095"/>
        <dbReference type="ChEBI" id="CHEBI:78442"/>
        <dbReference type="ChEBI" id="CHEBI:78531"/>
        <dbReference type="ChEBI" id="CHEBI:456215"/>
        <dbReference type="EC" id="6.1.1.20"/>
    </reaction>
</comment>
<evidence type="ECO:0000259" key="19">
    <source>
        <dbReference type="PROSITE" id="PS51483"/>
    </source>
</evidence>
<dbReference type="PATRIC" id="fig|872965.6.peg.1934"/>
<dbReference type="Gene3D" id="2.40.50.140">
    <property type="entry name" value="Nucleic acid-binding proteins"/>
    <property type="match status" value="1"/>
</dbReference>
<comment type="subunit">
    <text evidence="3 15">Tetramer of two alpha and two beta subunits.</text>
</comment>
<feature type="binding site" evidence="15">
    <location>
        <position position="481"/>
    </location>
    <ligand>
        <name>Mg(2+)</name>
        <dbReference type="ChEBI" id="CHEBI:18420"/>
        <note>shared with alpha subunit</note>
    </ligand>
</feature>
<keyword evidence="4 15" id="KW-0963">Cytoplasm</keyword>
<keyword evidence="22" id="KW-1185">Reference proteome</keyword>
<dbReference type="AlphaFoldDB" id="A0A0M8K708"/>
<dbReference type="Proteomes" id="UP000050502">
    <property type="component" value="Unassembled WGS sequence"/>
</dbReference>
<keyword evidence="9 15" id="KW-0067">ATP-binding</keyword>
<comment type="cofactor">
    <cofactor evidence="15">
        <name>Mg(2+)</name>
        <dbReference type="ChEBI" id="CHEBI:18420"/>
    </cofactor>
    <text evidence="15">Binds 2 magnesium ions per tetramer.</text>
</comment>
<evidence type="ECO:0000259" key="18">
    <source>
        <dbReference type="PROSITE" id="PS51447"/>
    </source>
</evidence>
<dbReference type="PROSITE" id="PS50886">
    <property type="entry name" value="TRBD"/>
    <property type="match status" value="1"/>
</dbReference>
<dbReference type="Gene3D" id="3.50.40.10">
    <property type="entry name" value="Phenylalanyl-trna Synthetase, Chain B, domain 3"/>
    <property type="match status" value="1"/>
</dbReference>
<comment type="similarity">
    <text evidence="2 15">Belongs to the phenylalanyl-tRNA synthetase beta subunit family. Type 1 subfamily.</text>
</comment>
<dbReference type="RefSeq" id="WP_054491962.1">
    <property type="nucleotide sequence ID" value="NZ_BBZA01000028.1"/>
</dbReference>
<dbReference type="PANTHER" id="PTHR10947:SF0">
    <property type="entry name" value="PHENYLALANINE--TRNA LIGASE BETA SUBUNIT"/>
    <property type="match status" value="1"/>
</dbReference>
<dbReference type="GO" id="GO:0000287">
    <property type="term" value="F:magnesium ion binding"/>
    <property type="evidence" value="ECO:0007669"/>
    <property type="project" value="UniProtKB-UniRule"/>
</dbReference>
<sequence>MRVPLSWLNEFVQVDDIPVEELAERLTLAGLEVEEIERIGDWWDPERIRVGEVLKVEKHPNADRLVLATVEYGTGEPLTVVTGAPNVRPGMKVAFATVGATVINGYSEAREKIKLKPAKLRGVRSEGMVLSERELGLSDEHEGILELPDDAPVGTPLCDYLGDTVLEIAILPNIARCMSIWGVAREVAALYKRPLKTPSTDWPREALGEPIEGKVEIVIEDPDKCPRFTASLITNVEVKPSPFWMQRRLILCGMRPINNIVDITNYVMLETGEPLHAFDYDKLVERARRTGRETPRIIMRQAREGETLVTLDDVERRLTPNDILVTDTAGILSIAGIMGGAETEVSDATRNVLLEAASWNFLSIRRSMVYHNIFSEAAKRFSRGVHPALAEIGNRRAALLMHQLAGGTIADGMVDNYPAPPPTVVVEMDLDFIARLLGVEFSAEEATDILQRLEFTVEPLDERRLRVTVPDHRMDIEGQADLAEELVRIYGLDRLPSTLLADELPPLRPYRDHLLTERTRDLLVGAGLQEIISYALTTPEAEGRLRLDGDVLPDEAYVALLNPSSRERRVMRRTLLVSLVEALQRNIHHHDRVALFEVGFVYHRREGERLPDEILRVGIAMTGPVEPPTWLNPTPPAADYFAVKGVLDELFAHLHVAERITFAPAEHPTLQPGRTAAILLDGERIGVVGEMHPLVREANDLPAQRIALAEFDLRPVLAAVPDGYRIRAVPRVPAVIEDIAIIVDEATPAAEVERVIREAGGSVLADVHLFDVYQGEPLPEGTKSLAYRLTYQAEETLTDEAAAAIRQRIVQALADQLGATLRSA</sequence>
<comment type="caution">
    <text evidence="20">The sequence shown here is derived from an EMBL/GenBank/DDBJ whole genome shotgun (WGS) entry which is preliminary data.</text>
</comment>
<reference evidence="21 23" key="2">
    <citation type="submission" date="2015-07" db="EMBL/GenBank/DDBJ databases">
        <title>Whole genome sequence of Ardenticatena maritima DSM 23922.</title>
        <authorList>
            <person name="Hemp J."/>
            <person name="Ward L.M."/>
            <person name="Pace L.A."/>
            <person name="Fischer W.W."/>
        </authorList>
    </citation>
    <scope>NUCLEOTIDE SEQUENCE [LARGE SCALE GENOMIC DNA]</scope>
    <source>
        <strain evidence="21 23">110S</strain>
    </source>
</reference>
<reference evidence="22" key="3">
    <citation type="submission" date="2015-08" db="EMBL/GenBank/DDBJ databases">
        <title>Draft Genome Sequence of a Heterotrophic Facultative Anaerobic Bacterium Ardenticatena maritima Strain 110S.</title>
        <authorList>
            <person name="Kawaichi S."/>
            <person name="Yoshida T."/>
            <person name="Sako Y."/>
            <person name="Nakamura R."/>
        </authorList>
    </citation>
    <scope>NUCLEOTIDE SEQUENCE [LARGE SCALE GENOMIC DNA]</scope>
    <source>
        <strain evidence="22">110S</strain>
    </source>
</reference>
<evidence type="ECO:0000256" key="15">
    <source>
        <dbReference type="HAMAP-Rule" id="MF_00283"/>
    </source>
</evidence>
<dbReference type="FunCoup" id="A0A0M8K708">
    <property type="interactions" value="442"/>
</dbReference>
<evidence type="ECO:0000313" key="23">
    <source>
        <dbReference type="Proteomes" id="UP000050502"/>
    </source>
</evidence>
<dbReference type="Pfam" id="PF03147">
    <property type="entry name" value="FDX-ACB"/>
    <property type="match status" value="1"/>
</dbReference>
<dbReference type="Gene3D" id="3.30.56.10">
    <property type="match status" value="2"/>
</dbReference>
<dbReference type="Gene3D" id="3.30.70.380">
    <property type="entry name" value="Ferrodoxin-fold anticodon-binding domain"/>
    <property type="match status" value="1"/>
</dbReference>
<dbReference type="Gene3D" id="3.30.930.10">
    <property type="entry name" value="Bira Bifunctional Protein, Domain 2"/>
    <property type="match status" value="1"/>
</dbReference>
<evidence type="ECO:0000256" key="8">
    <source>
        <dbReference type="ARBA" id="ARBA00022741"/>
    </source>
</evidence>
<dbReference type="EMBL" id="BBZA01000028">
    <property type="protein sequence ID" value="GAP62032.1"/>
    <property type="molecule type" value="Genomic_DNA"/>
</dbReference>
<keyword evidence="13 15" id="KW-0030">Aminoacyl-tRNA synthetase</keyword>
<dbReference type="SMART" id="SM00874">
    <property type="entry name" value="B5"/>
    <property type="match status" value="1"/>
</dbReference>
<dbReference type="InterPro" id="IPR020825">
    <property type="entry name" value="Phe-tRNA_synthase-like_B3/B4"/>
</dbReference>
<dbReference type="EMBL" id="LGKN01000005">
    <property type="protein sequence ID" value="KPL87786.1"/>
    <property type="molecule type" value="Genomic_DNA"/>
</dbReference>
<dbReference type="GO" id="GO:0000049">
    <property type="term" value="F:tRNA binding"/>
    <property type="evidence" value="ECO:0007669"/>
    <property type="project" value="UniProtKB-UniRule"/>
</dbReference>
<evidence type="ECO:0000256" key="12">
    <source>
        <dbReference type="ARBA" id="ARBA00022917"/>
    </source>
</evidence>
<keyword evidence="7 15" id="KW-0479">Metal-binding</keyword>
<dbReference type="Pfam" id="PF01588">
    <property type="entry name" value="tRNA_bind"/>
    <property type="match status" value="1"/>
</dbReference>
<dbReference type="InterPro" id="IPR005121">
    <property type="entry name" value="Fdx_antiC-bd"/>
</dbReference>
<dbReference type="FunFam" id="2.40.50.140:FF:000045">
    <property type="entry name" value="Phenylalanine--tRNA ligase beta subunit"/>
    <property type="match status" value="1"/>
</dbReference>
<keyword evidence="8 15" id="KW-0547">Nucleotide-binding</keyword>
<dbReference type="PROSITE" id="PS51447">
    <property type="entry name" value="FDX_ACB"/>
    <property type="match status" value="1"/>
</dbReference>
<dbReference type="OrthoDB" id="9805455at2"/>
<dbReference type="PROSITE" id="PS51483">
    <property type="entry name" value="B5"/>
    <property type="match status" value="1"/>
</dbReference>
<dbReference type="CDD" id="cd00769">
    <property type="entry name" value="PheRS_beta_core"/>
    <property type="match status" value="1"/>
</dbReference>
<dbReference type="InterPro" id="IPR041616">
    <property type="entry name" value="PheRS_beta_core"/>
</dbReference>
<dbReference type="InterPro" id="IPR002547">
    <property type="entry name" value="tRNA-bd_dom"/>
</dbReference>
<dbReference type="InterPro" id="IPR005147">
    <property type="entry name" value="tRNA_synthase_B5-dom"/>
</dbReference>
<dbReference type="InterPro" id="IPR004532">
    <property type="entry name" value="Phe-tRNA-ligase_IIc_bsu_bact"/>
</dbReference>
<evidence type="ECO:0000256" key="6">
    <source>
        <dbReference type="ARBA" id="ARBA00022598"/>
    </source>
</evidence>
<dbReference type="Proteomes" id="UP000037784">
    <property type="component" value="Unassembled WGS sequence"/>
</dbReference>
<dbReference type="InterPro" id="IPR045864">
    <property type="entry name" value="aa-tRNA-synth_II/BPL/LPL"/>
</dbReference>
<dbReference type="Pfam" id="PF17759">
    <property type="entry name" value="tRNA_synthFbeta"/>
    <property type="match status" value="1"/>
</dbReference>
<dbReference type="GO" id="GO:0004826">
    <property type="term" value="F:phenylalanine-tRNA ligase activity"/>
    <property type="evidence" value="ECO:0007669"/>
    <property type="project" value="UniProtKB-UniRule"/>
</dbReference>
<dbReference type="GO" id="GO:0009328">
    <property type="term" value="C:phenylalanine-tRNA ligase complex"/>
    <property type="evidence" value="ECO:0007669"/>
    <property type="project" value="TreeGrafter"/>
</dbReference>
<feature type="domain" description="FDX-ACB" evidence="18">
    <location>
        <begin position="730"/>
        <end position="822"/>
    </location>
</feature>
<protein>
    <recommendedName>
        <fullName evidence="15">Phenylalanine--tRNA ligase beta subunit</fullName>
        <ecNumber evidence="15">6.1.1.20</ecNumber>
    </recommendedName>
    <alternativeName>
        <fullName evidence="15">Phenylalanyl-tRNA synthetase beta subunit</fullName>
        <shortName evidence="15">PheRS</shortName>
    </alternativeName>
</protein>
<proteinExistence type="inferred from homology"/>
<dbReference type="SUPFAM" id="SSF50249">
    <property type="entry name" value="Nucleic acid-binding proteins"/>
    <property type="match status" value="1"/>
</dbReference>
<evidence type="ECO:0000256" key="1">
    <source>
        <dbReference type="ARBA" id="ARBA00004496"/>
    </source>
</evidence>
<dbReference type="STRING" id="872965.SE16_09465"/>
<dbReference type="NCBIfam" id="TIGR00472">
    <property type="entry name" value="pheT_bact"/>
    <property type="match status" value="1"/>
</dbReference>
<dbReference type="InterPro" id="IPR033714">
    <property type="entry name" value="tRNA_bind_bactPheRS"/>
</dbReference>
<keyword evidence="5 16" id="KW-0820">tRNA-binding</keyword>
<reference evidence="20 22" key="1">
    <citation type="journal article" date="2015" name="Genome Announc.">
        <title>Draft Genome Sequence of a Heterotrophic Facultative Anaerobic Thermophilic Bacterium, Ardenticatena maritima Strain 110ST.</title>
        <authorList>
            <person name="Kawaichi S."/>
            <person name="Yoshida T."/>
            <person name="Sako Y."/>
            <person name="Nakamura R."/>
        </authorList>
    </citation>
    <scope>NUCLEOTIDE SEQUENCE [LARGE SCALE GENOMIC DNA]</scope>
    <source>
        <strain evidence="20 22">110S</strain>
    </source>
</reference>
<accession>A0A0M8K708</accession>
<name>A0A0M8K708_9CHLR</name>
<evidence type="ECO:0000256" key="9">
    <source>
        <dbReference type="ARBA" id="ARBA00022840"/>
    </source>
</evidence>
<dbReference type="InterPro" id="IPR012340">
    <property type="entry name" value="NA-bd_OB-fold"/>
</dbReference>
<dbReference type="Pfam" id="PF03484">
    <property type="entry name" value="B5"/>
    <property type="match status" value="1"/>
</dbReference>
<dbReference type="PANTHER" id="PTHR10947">
    <property type="entry name" value="PHENYLALANYL-TRNA SYNTHETASE BETA CHAIN AND LEUCINE-RICH REPEAT-CONTAINING PROTEIN 47"/>
    <property type="match status" value="1"/>
</dbReference>
<evidence type="ECO:0000313" key="22">
    <source>
        <dbReference type="Proteomes" id="UP000037784"/>
    </source>
</evidence>
<dbReference type="SUPFAM" id="SSF54991">
    <property type="entry name" value="Anticodon-binding domain of PheRS"/>
    <property type="match status" value="1"/>
</dbReference>
<dbReference type="GO" id="GO:0006432">
    <property type="term" value="P:phenylalanyl-tRNA aminoacylation"/>
    <property type="evidence" value="ECO:0007669"/>
    <property type="project" value="UniProtKB-UniRule"/>
</dbReference>
<gene>
    <name evidence="15" type="primary">pheT</name>
    <name evidence="20" type="ORF">ARMA_0455</name>
    <name evidence="21" type="ORF">SE16_09465</name>
</gene>
<dbReference type="InterPro" id="IPR009061">
    <property type="entry name" value="DNA-bd_dom_put_sf"/>
</dbReference>
<evidence type="ECO:0000256" key="3">
    <source>
        <dbReference type="ARBA" id="ARBA00011209"/>
    </source>
</evidence>
<dbReference type="InterPro" id="IPR045060">
    <property type="entry name" value="Phe-tRNA-ligase_IIc_bsu"/>
</dbReference>
<keyword evidence="11 16" id="KW-0694">RNA-binding</keyword>
<evidence type="ECO:0000256" key="2">
    <source>
        <dbReference type="ARBA" id="ARBA00008653"/>
    </source>
</evidence>
<keyword evidence="6 15" id="KW-0436">Ligase</keyword>
<dbReference type="FunFam" id="3.30.70.380:FF:000001">
    <property type="entry name" value="Phenylalanine--tRNA ligase beta subunit"/>
    <property type="match status" value="1"/>
</dbReference>
<feature type="binding site" evidence="15">
    <location>
        <position position="475"/>
    </location>
    <ligand>
        <name>Mg(2+)</name>
        <dbReference type="ChEBI" id="CHEBI:18420"/>
        <note>shared with alpha subunit</note>
    </ligand>
</feature>
<keyword evidence="12 15" id="KW-0648">Protein biosynthesis</keyword>
<evidence type="ECO:0000256" key="5">
    <source>
        <dbReference type="ARBA" id="ARBA00022555"/>
    </source>
</evidence>
<dbReference type="SMART" id="SM00896">
    <property type="entry name" value="FDX-ACB"/>
    <property type="match status" value="1"/>
</dbReference>
<evidence type="ECO:0000259" key="17">
    <source>
        <dbReference type="PROSITE" id="PS50886"/>
    </source>
</evidence>
<dbReference type="GO" id="GO:0005524">
    <property type="term" value="F:ATP binding"/>
    <property type="evidence" value="ECO:0007669"/>
    <property type="project" value="UniProtKB-UniRule"/>
</dbReference>
<evidence type="ECO:0000256" key="11">
    <source>
        <dbReference type="ARBA" id="ARBA00022884"/>
    </source>
</evidence>
<comment type="subcellular location">
    <subcellularLocation>
        <location evidence="1 15">Cytoplasm</location>
    </subcellularLocation>
</comment>
<dbReference type="SMART" id="SM00873">
    <property type="entry name" value="B3_4"/>
    <property type="match status" value="1"/>
</dbReference>
<feature type="domain" description="B5" evidence="19">
    <location>
        <begin position="421"/>
        <end position="497"/>
    </location>
</feature>
<feature type="binding site" evidence="15">
    <location>
        <position position="485"/>
    </location>
    <ligand>
        <name>Mg(2+)</name>
        <dbReference type="ChEBI" id="CHEBI:18420"/>
        <note>shared with alpha subunit</note>
    </ligand>
</feature>
<dbReference type="SUPFAM" id="SSF56037">
    <property type="entry name" value="PheT/TilS domain"/>
    <property type="match status" value="1"/>
</dbReference>
<evidence type="ECO:0000256" key="4">
    <source>
        <dbReference type="ARBA" id="ARBA00022490"/>
    </source>
</evidence>
<dbReference type="SUPFAM" id="SSF46955">
    <property type="entry name" value="Putative DNA-binding domain"/>
    <property type="match status" value="1"/>
</dbReference>
<evidence type="ECO:0000256" key="10">
    <source>
        <dbReference type="ARBA" id="ARBA00022842"/>
    </source>
</evidence>
<dbReference type="InterPro" id="IPR036690">
    <property type="entry name" value="Fdx_antiC-bd_sf"/>
</dbReference>
<evidence type="ECO:0000256" key="16">
    <source>
        <dbReference type="PROSITE-ProRule" id="PRU00209"/>
    </source>
</evidence>
<dbReference type="CDD" id="cd02796">
    <property type="entry name" value="tRNA_bind_bactPheRS"/>
    <property type="match status" value="1"/>
</dbReference>
<keyword evidence="10 15" id="KW-0460">Magnesium</keyword>
<dbReference type="EC" id="6.1.1.20" evidence="15"/>
<evidence type="ECO:0000313" key="21">
    <source>
        <dbReference type="EMBL" id="KPL87786.1"/>
    </source>
</evidence>
<dbReference type="InParanoid" id="A0A0M8K708"/>
<evidence type="ECO:0000256" key="7">
    <source>
        <dbReference type="ARBA" id="ARBA00022723"/>
    </source>
</evidence>